<dbReference type="AlphaFoldDB" id="A0A919N3Q9"/>
<reference evidence="1" key="1">
    <citation type="submission" date="2021-01" db="EMBL/GenBank/DDBJ databases">
        <title>Whole genome shotgun sequence of Actinoplanes siamensis NBRC 109076.</title>
        <authorList>
            <person name="Komaki H."/>
            <person name="Tamura T."/>
        </authorList>
    </citation>
    <scope>NUCLEOTIDE SEQUENCE</scope>
    <source>
        <strain evidence="1">NBRC 109076</strain>
    </source>
</reference>
<proteinExistence type="predicted"/>
<accession>A0A919N3Q9</accession>
<sequence length="99" mass="11263">MQRHARLLDRHRRHLPQERLDGYAQWAKTHNSLLIVTFDEDNSLSLNHIWTAFVGEHVTIGSYSEKITHYTVLRTIEAAYGLPALGGAASVAPITDVWR</sequence>
<gene>
    <name evidence="1" type="ORF">Asi03nite_13680</name>
</gene>
<dbReference type="EMBL" id="BOMW01000014">
    <property type="protein sequence ID" value="GIF03830.1"/>
    <property type="molecule type" value="Genomic_DNA"/>
</dbReference>
<evidence type="ECO:0000313" key="2">
    <source>
        <dbReference type="Proteomes" id="UP000629619"/>
    </source>
</evidence>
<evidence type="ECO:0000313" key="1">
    <source>
        <dbReference type="EMBL" id="GIF03830.1"/>
    </source>
</evidence>
<protein>
    <submittedName>
        <fullName evidence="1">Uncharacterized protein</fullName>
    </submittedName>
</protein>
<name>A0A919N3Q9_9ACTN</name>
<dbReference type="Proteomes" id="UP000629619">
    <property type="component" value="Unassembled WGS sequence"/>
</dbReference>
<keyword evidence="2" id="KW-1185">Reference proteome</keyword>
<comment type="caution">
    <text evidence="1">The sequence shown here is derived from an EMBL/GenBank/DDBJ whole genome shotgun (WGS) entry which is preliminary data.</text>
</comment>
<organism evidence="1 2">
    <name type="scientific">Actinoplanes siamensis</name>
    <dbReference type="NCBI Taxonomy" id="1223317"/>
    <lineage>
        <taxon>Bacteria</taxon>
        <taxon>Bacillati</taxon>
        <taxon>Actinomycetota</taxon>
        <taxon>Actinomycetes</taxon>
        <taxon>Micromonosporales</taxon>
        <taxon>Micromonosporaceae</taxon>
        <taxon>Actinoplanes</taxon>
    </lineage>
</organism>